<dbReference type="Proteomes" id="UP000660262">
    <property type="component" value="Unassembled WGS sequence"/>
</dbReference>
<protein>
    <submittedName>
        <fullName evidence="2">Uncharacterized protein</fullName>
    </submittedName>
</protein>
<dbReference type="InterPro" id="IPR010323">
    <property type="entry name" value="DUF924"/>
</dbReference>
<dbReference type="Pfam" id="PF06041">
    <property type="entry name" value="DUF924"/>
    <property type="match status" value="1"/>
</dbReference>
<feature type="compositionally biased region" description="Low complexity" evidence="1">
    <location>
        <begin position="326"/>
        <end position="348"/>
    </location>
</feature>
<feature type="region of interest" description="Disordered" evidence="1">
    <location>
        <begin position="300"/>
        <end position="357"/>
    </location>
</feature>
<dbReference type="InterPro" id="IPR011990">
    <property type="entry name" value="TPR-like_helical_dom_sf"/>
</dbReference>
<reference evidence="2" key="1">
    <citation type="submission" date="2020-10" db="EMBL/GenBank/DDBJ databases">
        <title>Unveiling of a novel bifunctional photoreceptor, Dualchrome1, isolated from a cosmopolitan green alga.</title>
        <authorList>
            <person name="Suzuki S."/>
            <person name="Kawachi M."/>
        </authorList>
    </citation>
    <scope>NUCLEOTIDE SEQUENCE</scope>
    <source>
        <strain evidence="2">NIES 2893</strain>
    </source>
</reference>
<evidence type="ECO:0000313" key="2">
    <source>
        <dbReference type="EMBL" id="GHP11349.1"/>
    </source>
</evidence>
<gene>
    <name evidence="2" type="ORF">PPROV_001007700</name>
</gene>
<sequence length="357" mass="40375">MSSFADDMFRVHSPAEVLSFWFSDSSLNSTNDAPEFSTLSDDAYLSRMVASVWPGLGFKYELKHVPGGAAAAAETSESETSYFVTEDDDELDTSGLNIYDECEQFLPAMQAAARMKLGWTEENDHAILARIILLDQMFSLLHRGRGEEYPFLTEKLVEQCGDMARCEARRFIDDAETNDTLPLAHLMFLVSPMMRSEDITDHNVACEFVKRHSKIYEGKENFKQLVASMEEHRNVLKRFRRFPHRNAKCARKSTPEEREWLNNKQLKPSWAEEYRNYKLPMQRTTSGSTLLNDTVVTAAKRVSKQDVEPPASPKTPKTPKTKSKVTKPTAKKTATTVAAKKTPTTSKTVAKKRAVAK</sequence>
<dbReference type="SUPFAM" id="SSF48452">
    <property type="entry name" value="TPR-like"/>
    <property type="match status" value="1"/>
</dbReference>
<evidence type="ECO:0000256" key="1">
    <source>
        <dbReference type="SAM" id="MobiDB-lite"/>
    </source>
</evidence>
<dbReference type="Gene3D" id="1.25.40.10">
    <property type="entry name" value="Tetratricopeptide repeat domain"/>
    <property type="match status" value="1"/>
</dbReference>
<comment type="caution">
    <text evidence="2">The sequence shown here is derived from an EMBL/GenBank/DDBJ whole genome shotgun (WGS) entry which is preliminary data.</text>
</comment>
<dbReference type="Gene3D" id="1.20.58.320">
    <property type="entry name" value="TPR-like"/>
    <property type="match status" value="1"/>
</dbReference>
<dbReference type="OrthoDB" id="414698at2759"/>
<accession>A0A830I2S0</accession>
<keyword evidence="3" id="KW-1185">Reference proteome</keyword>
<name>A0A830I2S0_9CHLO</name>
<dbReference type="EMBL" id="BNJQ01000034">
    <property type="protein sequence ID" value="GHP11349.1"/>
    <property type="molecule type" value="Genomic_DNA"/>
</dbReference>
<evidence type="ECO:0000313" key="3">
    <source>
        <dbReference type="Proteomes" id="UP000660262"/>
    </source>
</evidence>
<dbReference type="AlphaFoldDB" id="A0A830I2S0"/>
<proteinExistence type="predicted"/>
<organism evidence="2 3">
    <name type="scientific">Pycnococcus provasolii</name>
    <dbReference type="NCBI Taxonomy" id="41880"/>
    <lineage>
        <taxon>Eukaryota</taxon>
        <taxon>Viridiplantae</taxon>
        <taxon>Chlorophyta</taxon>
        <taxon>Pseudoscourfieldiophyceae</taxon>
        <taxon>Pseudoscourfieldiales</taxon>
        <taxon>Pycnococcaceae</taxon>
        <taxon>Pycnococcus</taxon>
    </lineage>
</organism>